<comment type="caution">
    <text evidence="1">The sequence shown here is derived from an EMBL/GenBank/DDBJ whole genome shotgun (WGS) entry which is preliminary data.</text>
</comment>
<accession>A0A3S0RE16</accession>
<dbReference type="EMBL" id="RYZR01000005">
    <property type="protein sequence ID" value="RUL63943.1"/>
    <property type="molecule type" value="Genomic_DNA"/>
</dbReference>
<name>A0A3S0RE16_9GAMM</name>
<reference evidence="1 2" key="1">
    <citation type="submission" date="2018-12" db="EMBL/GenBank/DDBJ databases">
        <title>Dyella dinghuensis sp. nov. DHOA06 and Dyella choica sp. nov. 4M-K27, isolated from forest soil.</title>
        <authorList>
            <person name="Qiu L.-H."/>
            <person name="Gao Z.-H."/>
        </authorList>
    </citation>
    <scope>NUCLEOTIDE SEQUENCE [LARGE SCALE GENOMIC DNA]</scope>
    <source>
        <strain evidence="1 2">DHOA06</strain>
    </source>
</reference>
<gene>
    <name evidence="1" type="ORF">EKH79_07690</name>
</gene>
<proteinExistence type="predicted"/>
<keyword evidence="2" id="KW-1185">Reference proteome</keyword>
<organism evidence="1 2">
    <name type="scientific">Dyella dinghuensis</name>
    <dbReference type="NCBI Taxonomy" id="1920169"/>
    <lineage>
        <taxon>Bacteria</taxon>
        <taxon>Pseudomonadati</taxon>
        <taxon>Pseudomonadota</taxon>
        <taxon>Gammaproteobacteria</taxon>
        <taxon>Lysobacterales</taxon>
        <taxon>Rhodanobacteraceae</taxon>
        <taxon>Dyella</taxon>
    </lineage>
</organism>
<evidence type="ECO:0000313" key="1">
    <source>
        <dbReference type="EMBL" id="RUL63943.1"/>
    </source>
</evidence>
<dbReference type="Proteomes" id="UP000267077">
    <property type="component" value="Unassembled WGS sequence"/>
</dbReference>
<dbReference type="AlphaFoldDB" id="A0A3S0RE16"/>
<dbReference type="OrthoDB" id="5955935at2"/>
<sequence>MSTFYIPYCESQAAEWRVVENGKTQLFHSRREALVFAIDRCKEARASGDPSAVISIEGNDGQWRAFDSRLLPAADEPPAWNAMVRH</sequence>
<evidence type="ECO:0008006" key="3">
    <source>
        <dbReference type="Google" id="ProtNLM"/>
    </source>
</evidence>
<protein>
    <recommendedName>
        <fullName evidence="3">DUF2188 domain-containing protein</fullName>
    </recommendedName>
</protein>
<evidence type="ECO:0000313" key="2">
    <source>
        <dbReference type="Proteomes" id="UP000267077"/>
    </source>
</evidence>
<dbReference type="RefSeq" id="WP_126673224.1">
    <property type="nucleotide sequence ID" value="NZ_RYZR01000005.1"/>
</dbReference>